<evidence type="ECO:0000259" key="3">
    <source>
        <dbReference type="Pfam" id="PF08486"/>
    </source>
</evidence>
<protein>
    <submittedName>
        <fullName evidence="4">SpoIID/LytB domain-containing protein</fullName>
    </submittedName>
</protein>
<sequence length="671" mass="69940">MIVGVALAASMVVVTFATSAGAAETYPRPADGVLTITGHGNGHGHGMSQYGALGAARAGKTWQQIVGFYYPGTTVGSIGNPTIRVGVASLGSSVQALPASGLSITWDLKNSAALPAKASSGATITRWRLVPDTRKSGVKTSFVLQYQAGSTTWNVYAKGTVPLTAAFLNTTSGIVDTFRGATAVQYRGQVRGTLIGSPGAEALVPVVALPMDSYLRTVVPSEVFGSWPAETLKAQAAAARSFAEWHRTNAPASPSFYDVYDDTRSQVFKPTSQSGSSNELTATNSAVSATAGQAVLYQGKAAFTQFSSSDGGWTSASDKPYLVAQRDPWDAVWDNPYNTWTGTVTTSQIEAYYPSIGSFRSLTIDQRNGLGAEGGRVLSATITGTGGSVTRSGGELRGLFGRWMTDWFTPRQESASSFPRDFTQDSRMDVLAVVAGTGALRTYTGNGAGGWGPTTIADTSGWNSYAKVLTAGTWDADTISDVLVQDQAGGLFLRRGLGNGKFAAPSRIGGGWTNHNLVVPVGDFDGDGLTDLIARQAGNGALWLYSGDGKGGFKGQRVIGSGWQIFSAIVGSGDFDGDGNVDVLARKADGTLLLYPGNGSGGWKPARQVGSGWQIFSSLTAGGDFNGDGNVDVLARTTDGKLYLYPGNGVGGWRPRSLVGAGWQAFSTVLQ</sequence>
<dbReference type="InterPro" id="IPR028994">
    <property type="entry name" value="Integrin_alpha_N"/>
</dbReference>
<evidence type="ECO:0000313" key="4">
    <source>
        <dbReference type="EMBL" id="XBO44365.1"/>
    </source>
</evidence>
<keyword evidence="1 2" id="KW-0732">Signal</keyword>
<evidence type="ECO:0000256" key="2">
    <source>
        <dbReference type="SAM" id="SignalP"/>
    </source>
</evidence>
<feature type="domain" description="Sporulation stage II protein D amidase enhancer LytB N-terminal" evidence="3">
    <location>
        <begin position="205"/>
        <end position="297"/>
    </location>
</feature>
<dbReference type="Pfam" id="PF08486">
    <property type="entry name" value="SpoIID"/>
    <property type="match status" value="1"/>
</dbReference>
<dbReference type="InterPro" id="IPR013517">
    <property type="entry name" value="FG-GAP"/>
</dbReference>
<dbReference type="InterPro" id="IPR013693">
    <property type="entry name" value="SpoIID/LytB_N"/>
</dbReference>
<gene>
    <name evidence="4" type="ORF">ABEG17_03260</name>
</gene>
<dbReference type="NCBIfam" id="TIGR02669">
    <property type="entry name" value="SpoIID_LytB"/>
    <property type="match status" value="1"/>
</dbReference>
<dbReference type="Pfam" id="PF13517">
    <property type="entry name" value="FG-GAP_3"/>
    <property type="match status" value="1"/>
</dbReference>
<evidence type="ECO:0000256" key="1">
    <source>
        <dbReference type="ARBA" id="ARBA00022729"/>
    </source>
</evidence>
<dbReference type="GO" id="GO:0030435">
    <property type="term" value="P:sporulation resulting in formation of a cellular spore"/>
    <property type="evidence" value="ECO:0007669"/>
    <property type="project" value="InterPro"/>
</dbReference>
<dbReference type="RefSeq" id="WP_406831852.1">
    <property type="nucleotide sequence ID" value="NZ_CP157483.1"/>
</dbReference>
<dbReference type="SUPFAM" id="SSF69318">
    <property type="entry name" value="Integrin alpha N-terminal domain"/>
    <property type="match status" value="1"/>
</dbReference>
<dbReference type="AlphaFoldDB" id="A0AAU7JVT6"/>
<dbReference type="Gene3D" id="2.130.10.130">
    <property type="entry name" value="Integrin alpha, N-terminal"/>
    <property type="match status" value="1"/>
</dbReference>
<proteinExistence type="predicted"/>
<dbReference type="PANTHER" id="PTHR44103:SF1">
    <property type="entry name" value="PROPROTEIN CONVERTASE P"/>
    <property type="match status" value="1"/>
</dbReference>
<reference evidence="4" key="1">
    <citation type="submission" date="2024-05" db="EMBL/GenBank/DDBJ databases">
        <authorList>
            <person name="Kim S."/>
            <person name="Heo J."/>
            <person name="Choi H."/>
            <person name="Choi Y."/>
            <person name="Kwon S.-W."/>
            <person name="Kim Y."/>
        </authorList>
    </citation>
    <scope>NUCLEOTIDE SEQUENCE</scope>
    <source>
        <strain evidence="4">KACC 23699</strain>
    </source>
</reference>
<accession>A0AAU7JVT6</accession>
<dbReference type="EMBL" id="CP157483">
    <property type="protein sequence ID" value="XBO44365.1"/>
    <property type="molecule type" value="Genomic_DNA"/>
</dbReference>
<feature type="signal peptide" evidence="2">
    <location>
        <begin position="1"/>
        <end position="22"/>
    </location>
</feature>
<feature type="chain" id="PRO_5043358212" evidence="2">
    <location>
        <begin position="23"/>
        <end position="671"/>
    </location>
</feature>
<dbReference type="InterPro" id="IPR013486">
    <property type="entry name" value="SpoIID/LytB"/>
</dbReference>
<name>A0AAU7JVT6_9MICO</name>
<organism evidence="4">
    <name type="scientific">Pedococcus sp. KACC 23699</name>
    <dbReference type="NCBI Taxonomy" id="3149228"/>
    <lineage>
        <taxon>Bacteria</taxon>
        <taxon>Bacillati</taxon>
        <taxon>Actinomycetota</taxon>
        <taxon>Actinomycetes</taxon>
        <taxon>Micrococcales</taxon>
        <taxon>Intrasporangiaceae</taxon>
        <taxon>Pedococcus</taxon>
    </lineage>
</organism>
<dbReference type="PANTHER" id="PTHR44103">
    <property type="entry name" value="PROPROTEIN CONVERTASE P"/>
    <property type="match status" value="1"/>
</dbReference>